<proteinExistence type="predicted"/>
<dbReference type="AlphaFoldDB" id="A0AAV6JV30"/>
<dbReference type="InterPro" id="IPR039589">
    <property type="entry name" value="TBCC1"/>
</dbReference>
<accession>A0AAV6JV30</accession>
<dbReference type="PANTHER" id="PTHR16052">
    <property type="entry name" value="TBCC DOMAIN-CONTAINING PROTEIN 1"/>
    <property type="match status" value="1"/>
</dbReference>
<protein>
    <recommendedName>
        <fullName evidence="3">RNase H type-1 domain-containing protein</fullName>
    </recommendedName>
</protein>
<sequence length="141" mass="15194">MSKALQIPPDHARLIVDTIAVVHYSDCDIEAGGGVDVCFLILFLYVQSYKRLLPRTHKDSAAMADMWPSTSSFELDFCPSSGGNVKAAVVMRDWKGSLLEGAVVNCAVSSPLQGELIAIILACGMAMDLKLFGVMVESDCH</sequence>
<dbReference type="EMBL" id="JACTNZ010000006">
    <property type="protein sequence ID" value="KAG5544016.1"/>
    <property type="molecule type" value="Genomic_DNA"/>
</dbReference>
<evidence type="ECO:0000313" key="2">
    <source>
        <dbReference type="Proteomes" id="UP000823749"/>
    </source>
</evidence>
<dbReference type="PANTHER" id="PTHR16052:SF0">
    <property type="entry name" value="TBCC DOMAIN-CONTAINING PROTEIN 1"/>
    <property type="match status" value="1"/>
</dbReference>
<gene>
    <name evidence="1" type="ORF">RHGRI_016688</name>
</gene>
<dbReference type="Proteomes" id="UP000823749">
    <property type="component" value="Chromosome 6"/>
</dbReference>
<evidence type="ECO:0008006" key="3">
    <source>
        <dbReference type="Google" id="ProtNLM"/>
    </source>
</evidence>
<keyword evidence="2" id="KW-1185">Reference proteome</keyword>
<reference evidence="1 2" key="1">
    <citation type="submission" date="2020-08" db="EMBL/GenBank/DDBJ databases">
        <title>Plant Genome Project.</title>
        <authorList>
            <person name="Zhang R.-G."/>
        </authorList>
    </citation>
    <scope>NUCLEOTIDE SEQUENCE [LARGE SCALE GENOMIC DNA]</scope>
    <source>
        <strain evidence="1">WSP0</strain>
        <tissue evidence="1">Leaf</tissue>
    </source>
</reference>
<name>A0AAV6JV30_9ERIC</name>
<evidence type="ECO:0000313" key="1">
    <source>
        <dbReference type="EMBL" id="KAG5544016.1"/>
    </source>
</evidence>
<organism evidence="1 2">
    <name type="scientific">Rhododendron griersonianum</name>
    <dbReference type="NCBI Taxonomy" id="479676"/>
    <lineage>
        <taxon>Eukaryota</taxon>
        <taxon>Viridiplantae</taxon>
        <taxon>Streptophyta</taxon>
        <taxon>Embryophyta</taxon>
        <taxon>Tracheophyta</taxon>
        <taxon>Spermatophyta</taxon>
        <taxon>Magnoliopsida</taxon>
        <taxon>eudicotyledons</taxon>
        <taxon>Gunneridae</taxon>
        <taxon>Pentapetalae</taxon>
        <taxon>asterids</taxon>
        <taxon>Ericales</taxon>
        <taxon>Ericaceae</taxon>
        <taxon>Ericoideae</taxon>
        <taxon>Rhodoreae</taxon>
        <taxon>Rhododendron</taxon>
    </lineage>
</organism>
<comment type="caution">
    <text evidence="1">The sequence shown here is derived from an EMBL/GenBank/DDBJ whole genome shotgun (WGS) entry which is preliminary data.</text>
</comment>